<protein>
    <submittedName>
        <fullName evidence="9">Lyso-ornithine lipid acyltransferase</fullName>
    </submittedName>
</protein>
<reference evidence="10" key="1">
    <citation type="submission" date="2017-04" db="EMBL/GenBank/DDBJ databases">
        <authorList>
            <person name="Varghese N."/>
            <person name="Submissions S."/>
        </authorList>
    </citation>
    <scope>NUCLEOTIDE SEQUENCE [LARGE SCALE GENOMIC DNA]</scope>
    <source>
        <strain evidence="10">Dd16</strain>
    </source>
</reference>
<dbReference type="AlphaFoldDB" id="A0A1X7G9H5"/>
<evidence type="ECO:0000256" key="3">
    <source>
        <dbReference type="ARBA" id="ARBA00022692"/>
    </source>
</evidence>
<dbReference type="InterPro" id="IPR002123">
    <property type="entry name" value="Plipid/glycerol_acylTrfase"/>
</dbReference>
<dbReference type="GO" id="GO:0016746">
    <property type="term" value="F:acyltransferase activity"/>
    <property type="evidence" value="ECO:0007669"/>
    <property type="project" value="UniProtKB-KW"/>
</dbReference>
<dbReference type="GO" id="GO:0016020">
    <property type="term" value="C:membrane"/>
    <property type="evidence" value="ECO:0007669"/>
    <property type="project" value="UniProtKB-SubCell"/>
</dbReference>
<comment type="subcellular location">
    <subcellularLocation>
        <location evidence="1">Membrane</location>
    </subcellularLocation>
</comment>
<evidence type="ECO:0000256" key="4">
    <source>
        <dbReference type="ARBA" id="ARBA00022989"/>
    </source>
</evidence>
<evidence type="ECO:0000259" key="8">
    <source>
        <dbReference type="SMART" id="SM00563"/>
    </source>
</evidence>
<evidence type="ECO:0000313" key="9">
    <source>
        <dbReference type="EMBL" id="SMF66331.1"/>
    </source>
</evidence>
<keyword evidence="6" id="KW-0472">Membrane</keyword>
<keyword evidence="4" id="KW-1133">Transmembrane helix</keyword>
<evidence type="ECO:0000256" key="7">
    <source>
        <dbReference type="ARBA" id="ARBA00023315"/>
    </source>
</evidence>
<dbReference type="SMART" id="SM00563">
    <property type="entry name" value="PlsC"/>
    <property type="match status" value="1"/>
</dbReference>
<evidence type="ECO:0000313" key="10">
    <source>
        <dbReference type="Proteomes" id="UP000192934"/>
    </source>
</evidence>
<dbReference type="PANTHER" id="PTHR23063">
    <property type="entry name" value="PHOSPHOLIPID ACYLTRANSFERASE"/>
    <property type="match status" value="1"/>
</dbReference>
<evidence type="ECO:0000256" key="1">
    <source>
        <dbReference type="ARBA" id="ARBA00004370"/>
    </source>
</evidence>
<keyword evidence="2 9" id="KW-0808">Transferase</keyword>
<keyword evidence="3" id="KW-0812">Transmembrane</keyword>
<evidence type="ECO:0000256" key="5">
    <source>
        <dbReference type="ARBA" id="ARBA00023098"/>
    </source>
</evidence>
<dbReference type="GO" id="GO:0006629">
    <property type="term" value="P:lipid metabolic process"/>
    <property type="evidence" value="ECO:0007669"/>
    <property type="project" value="UniProtKB-KW"/>
</dbReference>
<dbReference type="Pfam" id="PF01553">
    <property type="entry name" value="Acyltransferase"/>
    <property type="match status" value="1"/>
</dbReference>
<name>A0A1X7G9H5_9SPHN</name>
<dbReference type="Proteomes" id="UP000192934">
    <property type="component" value="Chromosome I"/>
</dbReference>
<sequence>MHRLILRVAGIVLTLLALLPLHYLWKIAGRPSPWPRRFLGRVARIAGMRASVLGQPLPGHVLFVSNHLSWLDILLIAGASGASFVSKAEVADWPVVGWLARLHRTVFVARAERSAVKGQADALRGALAAGQPMALFPEGTTDAGALVLPFRPSLFASLYPPLPGVHVQPVAIDYGAAADDIAWVGTESALANVRRVLSRRGTTPVTLRFLAPIDPEAAGDRKALAAAARDAIVAALGASARPADPL</sequence>
<dbReference type="OrthoDB" id="9806880at2"/>
<keyword evidence="5" id="KW-0443">Lipid metabolism</keyword>
<proteinExistence type="predicted"/>
<dbReference type="CDD" id="cd07989">
    <property type="entry name" value="LPLAT_AGPAT-like"/>
    <property type="match status" value="1"/>
</dbReference>
<accession>A0A1X7G9H5</accession>
<dbReference type="SUPFAM" id="SSF69593">
    <property type="entry name" value="Glycerol-3-phosphate (1)-acyltransferase"/>
    <property type="match status" value="1"/>
</dbReference>
<organism evidence="9 10">
    <name type="scientific">Allosphingosinicella indica</name>
    <dbReference type="NCBI Taxonomy" id="941907"/>
    <lineage>
        <taxon>Bacteria</taxon>
        <taxon>Pseudomonadati</taxon>
        <taxon>Pseudomonadota</taxon>
        <taxon>Alphaproteobacteria</taxon>
        <taxon>Sphingomonadales</taxon>
        <taxon>Sphingomonadaceae</taxon>
        <taxon>Allosphingosinicella</taxon>
    </lineage>
</organism>
<evidence type="ECO:0000256" key="6">
    <source>
        <dbReference type="ARBA" id="ARBA00023136"/>
    </source>
</evidence>
<evidence type="ECO:0000256" key="2">
    <source>
        <dbReference type="ARBA" id="ARBA00022679"/>
    </source>
</evidence>
<feature type="domain" description="Phospholipid/glycerol acyltransferase" evidence="8">
    <location>
        <begin position="61"/>
        <end position="175"/>
    </location>
</feature>
<dbReference type="STRING" id="941907.SAMN06295910_1385"/>
<dbReference type="PANTHER" id="PTHR23063:SF52">
    <property type="entry name" value="LYSOPHOSPHATIDYLCHOLINE ACYLTRANSFERASE"/>
    <property type="match status" value="1"/>
</dbReference>
<dbReference type="EMBL" id="LT840185">
    <property type="protein sequence ID" value="SMF66331.1"/>
    <property type="molecule type" value="Genomic_DNA"/>
</dbReference>
<keyword evidence="10" id="KW-1185">Reference proteome</keyword>
<dbReference type="RefSeq" id="WP_085218125.1">
    <property type="nucleotide sequence ID" value="NZ_LT840185.1"/>
</dbReference>
<gene>
    <name evidence="9" type="ORF">SAMN06295910_1385</name>
</gene>
<keyword evidence="7 9" id="KW-0012">Acyltransferase</keyword>